<evidence type="ECO:0000256" key="1">
    <source>
        <dbReference type="SAM" id="Phobius"/>
    </source>
</evidence>
<reference evidence="2" key="2">
    <citation type="submission" date="2016-06" db="EMBL/GenBank/DDBJ databases">
        <title>The genome of a short-lived fish provides insights into sex chromosome evolution and the genetic control of aging.</title>
        <authorList>
            <person name="Reichwald K."/>
            <person name="Felder M."/>
            <person name="Petzold A."/>
            <person name="Koch P."/>
            <person name="Groth M."/>
            <person name="Platzer M."/>
        </authorList>
    </citation>
    <scope>NUCLEOTIDE SEQUENCE</scope>
    <source>
        <tissue evidence="2">Brain</tissue>
    </source>
</reference>
<keyword evidence="1" id="KW-0472">Membrane</keyword>
<proteinExistence type="predicted"/>
<sequence length="47" mass="5441">ICPLLVGFICLFCLLNLTIIILFPFQKQKKGFLDLQSLVYRTLNHTT</sequence>
<feature type="non-terminal residue" evidence="2">
    <location>
        <position position="47"/>
    </location>
</feature>
<reference evidence="2" key="1">
    <citation type="submission" date="2016-05" db="EMBL/GenBank/DDBJ databases">
        <authorList>
            <person name="Lavstsen T."/>
            <person name="Jespersen J.S."/>
        </authorList>
    </citation>
    <scope>NUCLEOTIDE SEQUENCE</scope>
    <source>
        <tissue evidence="2">Brain</tissue>
    </source>
</reference>
<name>A0A1A8N3F9_9TELE</name>
<feature type="transmembrane region" description="Helical" evidence="1">
    <location>
        <begin position="6"/>
        <end position="25"/>
    </location>
</feature>
<keyword evidence="1" id="KW-0812">Transmembrane</keyword>
<protein>
    <submittedName>
        <fullName evidence="2">Uncharacterized protein</fullName>
    </submittedName>
</protein>
<accession>A0A1A8N3F9</accession>
<feature type="non-terminal residue" evidence="2">
    <location>
        <position position="1"/>
    </location>
</feature>
<organism evidence="2">
    <name type="scientific">Nothobranchius pienaari</name>
    <dbReference type="NCBI Taxonomy" id="704102"/>
    <lineage>
        <taxon>Eukaryota</taxon>
        <taxon>Metazoa</taxon>
        <taxon>Chordata</taxon>
        <taxon>Craniata</taxon>
        <taxon>Vertebrata</taxon>
        <taxon>Euteleostomi</taxon>
        <taxon>Actinopterygii</taxon>
        <taxon>Neopterygii</taxon>
        <taxon>Teleostei</taxon>
        <taxon>Neoteleostei</taxon>
        <taxon>Acanthomorphata</taxon>
        <taxon>Ovalentaria</taxon>
        <taxon>Atherinomorphae</taxon>
        <taxon>Cyprinodontiformes</taxon>
        <taxon>Nothobranchiidae</taxon>
        <taxon>Nothobranchius</taxon>
    </lineage>
</organism>
<keyword evidence="1" id="KW-1133">Transmembrane helix</keyword>
<dbReference type="EMBL" id="HAEG01000187">
    <property type="protein sequence ID" value="SBR63391.1"/>
    <property type="molecule type" value="Transcribed_RNA"/>
</dbReference>
<gene>
    <name evidence="2" type="primary">TvY486_0034170</name>
</gene>
<evidence type="ECO:0000313" key="2">
    <source>
        <dbReference type="EMBL" id="SBR63391.1"/>
    </source>
</evidence>
<dbReference type="AlphaFoldDB" id="A0A1A8N3F9"/>